<dbReference type="Proteomes" id="UP000186817">
    <property type="component" value="Unassembled WGS sequence"/>
</dbReference>
<evidence type="ECO:0000313" key="3">
    <source>
        <dbReference type="Proteomes" id="UP000186817"/>
    </source>
</evidence>
<dbReference type="AlphaFoldDB" id="A0A1Q9EAF9"/>
<gene>
    <name evidence="2" type="ORF">AK812_SmicGene12532</name>
</gene>
<organism evidence="2 3">
    <name type="scientific">Symbiodinium microadriaticum</name>
    <name type="common">Dinoflagellate</name>
    <name type="synonym">Zooxanthella microadriatica</name>
    <dbReference type="NCBI Taxonomy" id="2951"/>
    <lineage>
        <taxon>Eukaryota</taxon>
        <taxon>Sar</taxon>
        <taxon>Alveolata</taxon>
        <taxon>Dinophyceae</taxon>
        <taxon>Suessiales</taxon>
        <taxon>Symbiodiniaceae</taxon>
        <taxon>Symbiodinium</taxon>
    </lineage>
</organism>
<reference evidence="2 3" key="1">
    <citation type="submission" date="2016-02" db="EMBL/GenBank/DDBJ databases">
        <title>Genome analysis of coral dinoflagellate symbionts highlights evolutionary adaptations to a symbiotic lifestyle.</title>
        <authorList>
            <person name="Aranda M."/>
            <person name="Li Y."/>
            <person name="Liew Y.J."/>
            <person name="Baumgarten S."/>
            <person name="Simakov O."/>
            <person name="Wilson M."/>
            <person name="Piel J."/>
            <person name="Ashoor H."/>
            <person name="Bougouffa S."/>
            <person name="Bajic V.B."/>
            <person name="Ryu T."/>
            <person name="Ravasi T."/>
            <person name="Bayer T."/>
            <person name="Micklem G."/>
            <person name="Kim H."/>
            <person name="Bhak J."/>
            <person name="Lajeunesse T.C."/>
            <person name="Voolstra C.R."/>
        </authorList>
    </citation>
    <scope>NUCLEOTIDE SEQUENCE [LARGE SCALE GENOMIC DNA]</scope>
    <source>
        <strain evidence="2 3">CCMP2467</strain>
    </source>
</reference>
<keyword evidence="3" id="KW-1185">Reference proteome</keyword>
<protein>
    <submittedName>
        <fullName evidence="2">Uncharacterized protein</fullName>
    </submittedName>
</protein>
<accession>A0A1Q9EAF9</accession>
<feature type="compositionally biased region" description="Basic residues" evidence="1">
    <location>
        <begin position="106"/>
        <end position="117"/>
    </location>
</feature>
<proteinExistence type="predicted"/>
<name>A0A1Q9EAF9_SYMMI</name>
<evidence type="ECO:0000256" key="1">
    <source>
        <dbReference type="SAM" id="MobiDB-lite"/>
    </source>
</evidence>
<feature type="compositionally biased region" description="Basic and acidic residues" evidence="1">
    <location>
        <begin position="143"/>
        <end position="162"/>
    </location>
</feature>
<feature type="region of interest" description="Disordered" evidence="1">
    <location>
        <begin position="88"/>
        <end position="196"/>
    </location>
</feature>
<comment type="caution">
    <text evidence="2">The sequence shown here is derived from an EMBL/GenBank/DDBJ whole genome shotgun (WGS) entry which is preliminary data.</text>
</comment>
<evidence type="ECO:0000313" key="2">
    <source>
        <dbReference type="EMBL" id="OLQ04391.1"/>
    </source>
</evidence>
<sequence length="237" mass="26623">MSLQISLGLVRLGRGRDPCPEGLQFVDGEEGTFGVDDLATFWRDGRHSRTELLDTIRKNMYHEDGEEMRFNLFEHPEIGLCLKVFQSRHRGGKKGKGERKGEKGRGKGKGKRNRGKGGFRDDRRRSRSPPGRSRSPQRRSRSRSFESDRSRRGDDLPQREEPGAGAADVEMVRASAPAAAKAGHKPPPKPPGPGWELYEDDGKIWYYHKGTTGGPAWVCYEGHEPEAWWEPSAPESS</sequence>
<dbReference type="EMBL" id="LSRX01000212">
    <property type="protein sequence ID" value="OLQ04391.1"/>
    <property type="molecule type" value="Genomic_DNA"/>
</dbReference>
<feature type="compositionally biased region" description="Basic residues" evidence="1">
    <location>
        <begin position="88"/>
        <end position="97"/>
    </location>
</feature>